<sequence length="141" mass="16365">MIITEKNNYINGTAVLAPNVHPREDEEKKEKVSIDRKALKEERDKKLKGKLKIMRNIALIFVVGVAVVGRYSQIYTMQRQLNTLNREISNINKDNESLKLELAKYNNLKFIENIATTKLKMIRPTKADVMYVDMSKEVIKK</sequence>
<accession>A0ABN1IYH1</accession>
<feature type="transmembrane region" description="Helical" evidence="2">
    <location>
        <begin position="53"/>
        <end position="72"/>
    </location>
</feature>
<gene>
    <name evidence="3" type="ORF">GCM10008905_17270</name>
</gene>
<evidence type="ECO:0000256" key="2">
    <source>
        <dbReference type="SAM" id="Phobius"/>
    </source>
</evidence>
<evidence type="ECO:0000313" key="4">
    <source>
        <dbReference type="Proteomes" id="UP001500339"/>
    </source>
</evidence>
<evidence type="ECO:0008006" key="5">
    <source>
        <dbReference type="Google" id="ProtNLM"/>
    </source>
</evidence>
<reference evidence="3 4" key="1">
    <citation type="journal article" date="2019" name="Int. J. Syst. Evol. Microbiol.">
        <title>The Global Catalogue of Microorganisms (GCM) 10K type strain sequencing project: providing services to taxonomists for standard genome sequencing and annotation.</title>
        <authorList>
            <consortium name="The Broad Institute Genomics Platform"/>
            <consortium name="The Broad Institute Genome Sequencing Center for Infectious Disease"/>
            <person name="Wu L."/>
            <person name="Ma J."/>
        </authorList>
    </citation>
    <scope>NUCLEOTIDE SEQUENCE [LARGE SCALE GENOMIC DNA]</scope>
    <source>
        <strain evidence="3 4">JCM 1405</strain>
    </source>
</reference>
<name>A0ABN1IYH1_9CLOT</name>
<keyword evidence="2" id="KW-0472">Membrane</keyword>
<keyword evidence="4" id="KW-1185">Reference proteome</keyword>
<proteinExistence type="predicted"/>
<dbReference type="EMBL" id="BAAACF010000001">
    <property type="protein sequence ID" value="GAA0723972.1"/>
    <property type="molecule type" value="Genomic_DNA"/>
</dbReference>
<keyword evidence="2" id="KW-0812">Transmembrane</keyword>
<dbReference type="RefSeq" id="WP_343768848.1">
    <property type="nucleotide sequence ID" value="NZ_BAAACF010000001.1"/>
</dbReference>
<dbReference type="InterPro" id="IPR007060">
    <property type="entry name" value="FtsL/DivIC"/>
</dbReference>
<evidence type="ECO:0000256" key="1">
    <source>
        <dbReference type="SAM" id="Coils"/>
    </source>
</evidence>
<organism evidence="3 4">
    <name type="scientific">Clostridium malenominatum</name>
    <dbReference type="NCBI Taxonomy" id="1539"/>
    <lineage>
        <taxon>Bacteria</taxon>
        <taxon>Bacillati</taxon>
        <taxon>Bacillota</taxon>
        <taxon>Clostridia</taxon>
        <taxon>Eubacteriales</taxon>
        <taxon>Clostridiaceae</taxon>
        <taxon>Clostridium</taxon>
    </lineage>
</organism>
<keyword evidence="2" id="KW-1133">Transmembrane helix</keyword>
<dbReference type="Proteomes" id="UP001500339">
    <property type="component" value="Unassembled WGS sequence"/>
</dbReference>
<keyword evidence="1" id="KW-0175">Coiled coil</keyword>
<evidence type="ECO:0000313" key="3">
    <source>
        <dbReference type="EMBL" id="GAA0723972.1"/>
    </source>
</evidence>
<comment type="caution">
    <text evidence="3">The sequence shown here is derived from an EMBL/GenBank/DDBJ whole genome shotgun (WGS) entry which is preliminary data.</text>
</comment>
<feature type="coiled-coil region" evidence="1">
    <location>
        <begin position="74"/>
        <end position="108"/>
    </location>
</feature>
<protein>
    <recommendedName>
        <fullName evidence="5">Cell division protein FtsL</fullName>
    </recommendedName>
</protein>
<dbReference type="Pfam" id="PF04977">
    <property type="entry name" value="DivIC"/>
    <property type="match status" value="1"/>
</dbReference>